<protein>
    <recommendedName>
        <fullName evidence="7">Co-chaperone protein DjlA</fullName>
    </recommendedName>
</protein>
<keyword evidence="5 7" id="KW-0472">Membrane</keyword>
<dbReference type="Pfam" id="PF00226">
    <property type="entry name" value="DnaJ"/>
    <property type="match status" value="1"/>
</dbReference>
<dbReference type="InterPro" id="IPR036869">
    <property type="entry name" value="J_dom_sf"/>
</dbReference>
<dbReference type="InterPro" id="IPR029024">
    <property type="entry name" value="TerB-like"/>
</dbReference>
<dbReference type="PRINTS" id="PR00625">
    <property type="entry name" value="JDOMAIN"/>
</dbReference>
<evidence type="ECO:0000256" key="2">
    <source>
        <dbReference type="ARBA" id="ARBA00022519"/>
    </source>
</evidence>
<keyword evidence="4 7" id="KW-1133">Transmembrane helix</keyword>
<comment type="function">
    <text evidence="7">Regulatory DnaK co-chaperone. Direct interaction between DnaK and DjlA is needed for the induction of the wcaABCDE operon, involved in the synthesis of a colanic acid polysaccharide capsule, possibly through activation of the RcsB/RcsC phosphotransfer signaling pathway. The colanic acid capsule may help the bacterium survive conditions outside the host.</text>
</comment>
<keyword evidence="2 7" id="KW-0997">Cell inner membrane</keyword>
<dbReference type="STRING" id="2518989.IMCC3088_1049"/>
<accession>F3L0V7</accession>
<evidence type="ECO:0000256" key="5">
    <source>
        <dbReference type="ARBA" id="ARBA00023136"/>
    </source>
</evidence>
<evidence type="ECO:0000256" key="7">
    <source>
        <dbReference type="HAMAP-Rule" id="MF_01153"/>
    </source>
</evidence>
<comment type="subunit">
    <text evidence="7">Homodimer.</text>
</comment>
<dbReference type="NCBIfam" id="NF006948">
    <property type="entry name" value="PRK09430.1"/>
    <property type="match status" value="1"/>
</dbReference>
<feature type="topological domain" description="Cytoplasmic" evidence="7">
    <location>
        <begin position="33"/>
        <end position="265"/>
    </location>
</feature>
<gene>
    <name evidence="7" type="primary">djlA</name>
    <name evidence="9" type="ORF">IMCC3088_1049</name>
</gene>
<dbReference type="Gene3D" id="1.10.3680.10">
    <property type="entry name" value="TerB-like"/>
    <property type="match status" value="1"/>
</dbReference>
<reference evidence="9 10" key="1">
    <citation type="journal article" date="2011" name="J. Bacteriol.">
        <title>Genome sequence of strain IMCC3088, a proteorhodopsin-containing marine bacterium belonging to the OM60/NOR5 clade.</title>
        <authorList>
            <person name="Jang Y."/>
            <person name="Oh H.M."/>
            <person name="Kang I."/>
            <person name="Lee K."/>
            <person name="Yang S.J."/>
            <person name="Cho J.C."/>
        </authorList>
    </citation>
    <scope>NUCLEOTIDE SEQUENCE [LARGE SCALE GENOMIC DNA]</scope>
    <source>
        <strain evidence="9 10">IMCC3088</strain>
    </source>
</reference>
<dbReference type="SUPFAM" id="SSF158682">
    <property type="entry name" value="TerB-like"/>
    <property type="match status" value="1"/>
</dbReference>
<name>F3L0V7_9GAMM</name>
<dbReference type="InterPro" id="IPR001623">
    <property type="entry name" value="DnaJ_domain"/>
</dbReference>
<dbReference type="Gene3D" id="1.10.287.110">
    <property type="entry name" value="DnaJ domain"/>
    <property type="match status" value="1"/>
</dbReference>
<dbReference type="SMART" id="SM00271">
    <property type="entry name" value="DnaJ"/>
    <property type="match status" value="1"/>
</dbReference>
<feature type="domain" description="J" evidence="8">
    <location>
        <begin position="199"/>
        <end position="265"/>
    </location>
</feature>
<feature type="topological domain" description="Periplasmic" evidence="7">
    <location>
        <begin position="1"/>
        <end position="8"/>
    </location>
</feature>
<dbReference type="PANTHER" id="PTHR24074">
    <property type="entry name" value="CO-CHAPERONE PROTEIN DJLA"/>
    <property type="match status" value="1"/>
</dbReference>
<dbReference type="GO" id="GO:0051087">
    <property type="term" value="F:protein-folding chaperone binding"/>
    <property type="evidence" value="ECO:0007669"/>
    <property type="project" value="InterPro"/>
</dbReference>
<dbReference type="RefSeq" id="WP_009575339.1">
    <property type="nucleotide sequence ID" value="NZ_AEIG01000025.1"/>
</dbReference>
<keyword evidence="1 7" id="KW-1003">Cell membrane</keyword>
<dbReference type="SUPFAM" id="SSF46565">
    <property type="entry name" value="Chaperone J-domain"/>
    <property type="match status" value="1"/>
</dbReference>
<evidence type="ECO:0000256" key="6">
    <source>
        <dbReference type="ARBA" id="ARBA00023186"/>
    </source>
</evidence>
<dbReference type="CDD" id="cd06257">
    <property type="entry name" value="DnaJ"/>
    <property type="match status" value="1"/>
</dbReference>
<dbReference type="Proteomes" id="UP000005615">
    <property type="component" value="Unassembled WGS sequence"/>
</dbReference>
<dbReference type="GO" id="GO:0005886">
    <property type="term" value="C:plasma membrane"/>
    <property type="evidence" value="ECO:0007669"/>
    <property type="project" value="UniProtKB-SubCell"/>
</dbReference>
<dbReference type="InterPro" id="IPR023749">
    <property type="entry name" value="DjlA"/>
</dbReference>
<evidence type="ECO:0000256" key="4">
    <source>
        <dbReference type="ARBA" id="ARBA00022989"/>
    </source>
</evidence>
<dbReference type="HAMAP" id="MF_01153">
    <property type="entry name" value="DjlA"/>
    <property type="match status" value="1"/>
</dbReference>
<dbReference type="InterPro" id="IPR050817">
    <property type="entry name" value="DjlA_DnaK_co-chaperone"/>
</dbReference>
<dbReference type="PROSITE" id="PS50076">
    <property type="entry name" value="DNAJ_2"/>
    <property type="match status" value="1"/>
</dbReference>
<evidence type="ECO:0000313" key="9">
    <source>
        <dbReference type="EMBL" id="EGG30065.1"/>
    </source>
</evidence>
<dbReference type="InterPro" id="IPR007791">
    <property type="entry name" value="DjlA_N"/>
</dbReference>
<dbReference type="Pfam" id="PF05099">
    <property type="entry name" value="TerB"/>
    <property type="match status" value="1"/>
</dbReference>
<proteinExistence type="inferred from homology"/>
<dbReference type="CDD" id="cd07316">
    <property type="entry name" value="terB_like_DjlA"/>
    <property type="match status" value="1"/>
</dbReference>
<evidence type="ECO:0000256" key="1">
    <source>
        <dbReference type="ARBA" id="ARBA00022475"/>
    </source>
</evidence>
<dbReference type="EMBL" id="AEIG01000025">
    <property type="protein sequence ID" value="EGG30065.1"/>
    <property type="molecule type" value="Genomic_DNA"/>
</dbReference>
<evidence type="ECO:0000256" key="3">
    <source>
        <dbReference type="ARBA" id="ARBA00022692"/>
    </source>
</evidence>
<keyword evidence="10" id="KW-1185">Reference proteome</keyword>
<evidence type="ECO:0000259" key="8">
    <source>
        <dbReference type="PROSITE" id="PS50076"/>
    </source>
</evidence>
<keyword evidence="3 7" id="KW-0812">Transmembrane</keyword>
<evidence type="ECO:0000313" key="10">
    <source>
        <dbReference type="Proteomes" id="UP000005615"/>
    </source>
</evidence>
<comment type="domain">
    <text evidence="7">The transmembrane domain is a dimerization domain.</text>
</comment>
<dbReference type="eggNOG" id="COG1076">
    <property type="taxonomic scope" value="Bacteria"/>
</dbReference>
<dbReference type="AlphaFoldDB" id="F3L0V7"/>
<organism evidence="9 10">
    <name type="scientific">Aequoribacter fuscus</name>
    <dbReference type="NCBI Taxonomy" id="2518989"/>
    <lineage>
        <taxon>Bacteria</taxon>
        <taxon>Pseudomonadati</taxon>
        <taxon>Pseudomonadota</taxon>
        <taxon>Gammaproteobacteria</taxon>
        <taxon>Cellvibrionales</taxon>
        <taxon>Halieaceae</taxon>
        <taxon>Aequoribacter</taxon>
    </lineage>
</organism>
<comment type="subcellular location">
    <subcellularLocation>
        <location evidence="7">Cell inner membrane</location>
        <topology evidence="7">Single-pass type III membrane protein</topology>
    </subcellularLocation>
</comment>
<comment type="caution">
    <text evidence="9">The sequence shown here is derived from an EMBL/GenBank/DDBJ whole genome shotgun (WGS) entry which is preliminary data.</text>
</comment>
<sequence length="265" mass="28916">MKNQYMGKLVGGLIGFLTLGPLGLLLGLWVGHAFDKGLGGLAQFASPEFRAKIQESFFTTTFRLLGCLAKADGRVSESEIAHAEALISQMGLDTRGRQRAIALFKEGSSKDFELEVVVNDFLGLAGRHPQLKQTLLLFLISMALADGTMDPAERNVLDHIGRLLGFSEAQVAHLLRMAQAQGRFHETPGSQGPVNDIQVAYDALGVQQTASDAEVKRAYRKLMSENHPDKLIAKGVPDSMVKLATEKSQEIQAAYELIKKQRAKV</sequence>
<keyword evidence="6 7" id="KW-0143">Chaperone</keyword>